<dbReference type="EMBL" id="DNZF01000045">
    <property type="protein sequence ID" value="HBK52732.1"/>
    <property type="molecule type" value="Genomic_DNA"/>
</dbReference>
<dbReference type="Proteomes" id="UP000263273">
    <property type="component" value="Unassembled WGS sequence"/>
</dbReference>
<accession>A0A354YWY3</accession>
<keyword evidence="3 6" id="KW-0812">Transmembrane</keyword>
<proteinExistence type="predicted"/>
<feature type="transmembrane region" description="Helical" evidence="6">
    <location>
        <begin position="50"/>
        <end position="73"/>
    </location>
</feature>
<keyword evidence="2" id="KW-1003">Cell membrane</keyword>
<gene>
    <name evidence="7" type="ORF">DDZ44_02175</name>
</gene>
<evidence type="ECO:0000313" key="8">
    <source>
        <dbReference type="Proteomes" id="UP000263273"/>
    </source>
</evidence>
<dbReference type="PANTHER" id="PTHR38825">
    <property type="entry name" value="LYSINE EXPORTER PROTEIN (LYSE/YGGA)"/>
    <property type="match status" value="1"/>
</dbReference>
<evidence type="ECO:0000313" key="7">
    <source>
        <dbReference type="EMBL" id="HBK52732.1"/>
    </source>
</evidence>
<name>A0A354YWY3_9FIRM</name>
<feature type="transmembrane region" description="Helical" evidence="6">
    <location>
        <begin position="12"/>
        <end position="38"/>
    </location>
</feature>
<reference evidence="7 8" key="1">
    <citation type="journal article" date="2018" name="Nat. Biotechnol.">
        <title>A standardized bacterial taxonomy based on genome phylogeny substantially revises the tree of life.</title>
        <authorList>
            <person name="Parks D.H."/>
            <person name="Chuvochina M."/>
            <person name="Waite D.W."/>
            <person name="Rinke C."/>
            <person name="Skarshewski A."/>
            <person name="Chaumeil P.A."/>
            <person name="Hugenholtz P."/>
        </authorList>
    </citation>
    <scope>NUCLEOTIDE SEQUENCE [LARGE SCALE GENOMIC DNA]</scope>
    <source>
        <strain evidence="7">UBA10948</strain>
    </source>
</reference>
<dbReference type="GO" id="GO:0006865">
    <property type="term" value="P:amino acid transport"/>
    <property type="evidence" value="ECO:0007669"/>
    <property type="project" value="InterPro"/>
</dbReference>
<feature type="transmembrane region" description="Helical" evidence="6">
    <location>
        <begin position="79"/>
        <end position="99"/>
    </location>
</feature>
<feature type="transmembrane region" description="Helical" evidence="6">
    <location>
        <begin position="197"/>
        <end position="221"/>
    </location>
</feature>
<evidence type="ECO:0000256" key="3">
    <source>
        <dbReference type="ARBA" id="ARBA00022692"/>
    </source>
</evidence>
<evidence type="ECO:0000256" key="1">
    <source>
        <dbReference type="ARBA" id="ARBA00004651"/>
    </source>
</evidence>
<feature type="transmembrane region" description="Helical" evidence="6">
    <location>
        <begin position="233"/>
        <end position="254"/>
    </location>
</feature>
<sequence length="256" mass="27590">MSCRRDWTTTLLFIFTTAFITGLSGAIVPGPLLSFTVAETLKRGFRAAPLTILGHAILELALILAILGGLSVYLKQQAVFHTIALLGGFFLLLMGLSLVRDGLQGAFSSFKLKAEEEEEEAGEALAHFDASSKFDARSEIVSPSVMEPSRKYTRGRSLHPVAGGILISLANPYWSLWWLTIGLGYLSLALKSGSAGIVIFFSGHILADLGWYSLVAAAICGGRRVLNDSVFRVLILGCGVFLLALGVYFIYLGIRS</sequence>
<keyword evidence="5 6" id="KW-0472">Membrane</keyword>
<evidence type="ECO:0000256" key="2">
    <source>
        <dbReference type="ARBA" id="ARBA00022475"/>
    </source>
</evidence>
<comment type="caution">
    <text evidence="7">The sequence shown here is derived from an EMBL/GenBank/DDBJ whole genome shotgun (WGS) entry which is preliminary data.</text>
</comment>
<evidence type="ECO:0000256" key="5">
    <source>
        <dbReference type="ARBA" id="ARBA00023136"/>
    </source>
</evidence>
<organism evidence="7 8">
    <name type="scientific">Syntrophomonas wolfei</name>
    <dbReference type="NCBI Taxonomy" id="863"/>
    <lineage>
        <taxon>Bacteria</taxon>
        <taxon>Bacillati</taxon>
        <taxon>Bacillota</taxon>
        <taxon>Clostridia</taxon>
        <taxon>Eubacteriales</taxon>
        <taxon>Syntrophomonadaceae</taxon>
        <taxon>Syntrophomonas</taxon>
    </lineage>
</organism>
<dbReference type="GO" id="GO:0005886">
    <property type="term" value="C:plasma membrane"/>
    <property type="evidence" value="ECO:0007669"/>
    <property type="project" value="UniProtKB-SubCell"/>
</dbReference>
<dbReference type="STRING" id="378794.GCA_001570625_01080"/>
<dbReference type="InterPro" id="IPR001123">
    <property type="entry name" value="LeuE-type"/>
</dbReference>
<protein>
    <submittedName>
        <fullName evidence="7">Lysine transporter LysE</fullName>
    </submittedName>
</protein>
<dbReference type="AlphaFoldDB" id="A0A354YWY3"/>
<evidence type="ECO:0000256" key="6">
    <source>
        <dbReference type="SAM" id="Phobius"/>
    </source>
</evidence>
<evidence type="ECO:0000256" key="4">
    <source>
        <dbReference type="ARBA" id="ARBA00022989"/>
    </source>
</evidence>
<dbReference type="Pfam" id="PF01810">
    <property type="entry name" value="LysE"/>
    <property type="match status" value="1"/>
</dbReference>
<feature type="transmembrane region" description="Helical" evidence="6">
    <location>
        <begin position="158"/>
        <end position="177"/>
    </location>
</feature>
<dbReference type="PANTHER" id="PTHR38825:SF1">
    <property type="entry name" value="TRANSPORTER, LYSE FAMILY"/>
    <property type="match status" value="1"/>
</dbReference>
<comment type="subcellular location">
    <subcellularLocation>
        <location evidence="1">Cell membrane</location>
        <topology evidence="1">Multi-pass membrane protein</topology>
    </subcellularLocation>
</comment>
<keyword evidence="4 6" id="KW-1133">Transmembrane helix</keyword>